<evidence type="ECO:0000313" key="1">
    <source>
        <dbReference type="EMBL" id="ESR48392.1"/>
    </source>
</evidence>
<sequence>MACAKLRVLPHVPRRRKSPLCYAFIIVIASINCLLRRLCPASSITSPLTQTVCATSALAEVVGCCPHKHCEGSGSSPHKSIVGAKCSLYPSPLRNASGVWTSSPVRGYLYWACTS</sequence>
<proteinExistence type="predicted"/>
<dbReference type="KEGG" id="cic:CICLE_v10002884mg"/>
<gene>
    <name evidence="1" type="ORF">CICLE_v10002884mg</name>
</gene>
<protein>
    <submittedName>
        <fullName evidence="1">Uncharacterized protein</fullName>
    </submittedName>
</protein>
<reference evidence="1 2" key="1">
    <citation type="submission" date="2013-10" db="EMBL/GenBank/DDBJ databases">
        <authorList>
            <consortium name="International Citrus Genome Consortium"/>
            <person name="Jenkins J."/>
            <person name="Schmutz J."/>
            <person name="Prochnik S."/>
            <person name="Rokhsar D."/>
            <person name="Gmitter F."/>
            <person name="Ollitrault P."/>
            <person name="Machado M."/>
            <person name="Talon M."/>
            <person name="Wincker P."/>
            <person name="Jaillon O."/>
            <person name="Morgante M."/>
        </authorList>
    </citation>
    <scope>NUCLEOTIDE SEQUENCE</scope>
    <source>
        <strain evidence="2">cv. Clemenules</strain>
    </source>
</reference>
<evidence type="ECO:0000313" key="2">
    <source>
        <dbReference type="Proteomes" id="UP000030687"/>
    </source>
</evidence>
<dbReference type="AlphaFoldDB" id="V4T5B8"/>
<accession>V4T5B8</accession>
<dbReference type="Proteomes" id="UP000030687">
    <property type="component" value="Unassembled WGS sequence"/>
</dbReference>
<dbReference type="Gramene" id="ESR48392">
    <property type="protein sequence ID" value="ESR48392"/>
    <property type="gene ID" value="CICLE_v10002884mg"/>
</dbReference>
<organism evidence="1 2">
    <name type="scientific">Citrus clementina</name>
    <name type="common">Clementine</name>
    <name type="synonym">Citrus deliciosa x Citrus sinensis</name>
    <dbReference type="NCBI Taxonomy" id="85681"/>
    <lineage>
        <taxon>Eukaryota</taxon>
        <taxon>Viridiplantae</taxon>
        <taxon>Streptophyta</taxon>
        <taxon>Embryophyta</taxon>
        <taxon>Tracheophyta</taxon>
        <taxon>Spermatophyta</taxon>
        <taxon>Magnoliopsida</taxon>
        <taxon>eudicotyledons</taxon>
        <taxon>Gunneridae</taxon>
        <taxon>Pentapetalae</taxon>
        <taxon>rosids</taxon>
        <taxon>malvids</taxon>
        <taxon>Sapindales</taxon>
        <taxon>Rutaceae</taxon>
        <taxon>Aurantioideae</taxon>
        <taxon>Citrus</taxon>
    </lineage>
</organism>
<dbReference type="InParanoid" id="V4T5B8"/>
<keyword evidence="2" id="KW-1185">Reference proteome</keyword>
<dbReference type="EMBL" id="KI536799">
    <property type="protein sequence ID" value="ESR48392.1"/>
    <property type="molecule type" value="Genomic_DNA"/>
</dbReference>
<name>V4T5B8_CITCL</name>